<dbReference type="Proteomes" id="UP000683360">
    <property type="component" value="Unassembled WGS sequence"/>
</dbReference>
<protein>
    <submittedName>
        <fullName evidence="1">Uncharacterized protein</fullName>
    </submittedName>
</protein>
<gene>
    <name evidence="1" type="ORF">MEDL_40744</name>
</gene>
<reference evidence="1" key="1">
    <citation type="submission" date="2021-03" db="EMBL/GenBank/DDBJ databases">
        <authorList>
            <person name="Bekaert M."/>
        </authorList>
    </citation>
    <scope>NUCLEOTIDE SEQUENCE</scope>
</reference>
<comment type="caution">
    <text evidence="1">The sequence shown here is derived from an EMBL/GenBank/DDBJ whole genome shotgun (WGS) entry which is preliminary data.</text>
</comment>
<name>A0A8S3T7L2_MYTED</name>
<organism evidence="1 2">
    <name type="scientific">Mytilus edulis</name>
    <name type="common">Blue mussel</name>
    <dbReference type="NCBI Taxonomy" id="6550"/>
    <lineage>
        <taxon>Eukaryota</taxon>
        <taxon>Metazoa</taxon>
        <taxon>Spiralia</taxon>
        <taxon>Lophotrochozoa</taxon>
        <taxon>Mollusca</taxon>
        <taxon>Bivalvia</taxon>
        <taxon>Autobranchia</taxon>
        <taxon>Pteriomorphia</taxon>
        <taxon>Mytilida</taxon>
        <taxon>Mytiloidea</taxon>
        <taxon>Mytilidae</taxon>
        <taxon>Mytilinae</taxon>
        <taxon>Mytilus</taxon>
    </lineage>
</organism>
<proteinExistence type="predicted"/>
<keyword evidence="2" id="KW-1185">Reference proteome</keyword>
<sequence length="274" mass="30698">MLAVNVQTTDDTEVNDIISKNTIRELSANVKSLTETVKSQGEILKTVVDLQKNATGSDISHNSGTQIHSSSQLIETQGYSASGKVSAGMFPHMQTVSQTQRQNIKEGKYINLVSLLIPVNENQSDTQQIEADGSILLLKPKDHRLQRDLSIHEYIEAFNIYKNIVCEFEDRRVELDMFLQDIIEMATKFKGNLFYEYHKAFAKKVAAIKLTKGLTVDWSIRDEKLYSSVCLGRAINTCGVCGSSLHSTEMCNLSDTSQEKQLFPTKAESYNTVF</sequence>
<dbReference type="OrthoDB" id="9905845at2759"/>
<dbReference type="AlphaFoldDB" id="A0A8S3T7L2"/>
<dbReference type="EMBL" id="CAJPWZ010001972">
    <property type="protein sequence ID" value="CAG2227746.1"/>
    <property type="molecule type" value="Genomic_DNA"/>
</dbReference>
<evidence type="ECO:0000313" key="2">
    <source>
        <dbReference type="Proteomes" id="UP000683360"/>
    </source>
</evidence>
<evidence type="ECO:0000313" key="1">
    <source>
        <dbReference type="EMBL" id="CAG2227746.1"/>
    </source>
</evidence>
<accession>A0A8S3T7L2</accession>